<dbReference type="GO" id="GO:0005886">
    <property type="term" value="C:plasma membrane"/>
    <property type="evidence" value="ECO:0007669"/>
    <property type="project" value="UniProtKB-SubCell"/>
</dbReference>
<comment type="subcellular location">
    <subcellularLocation>
        <location evidence="1">Cell membrane</location>
        <topology evidence="1">Multi-pass membrane protein</topology>
    </subcellularLocation>
</comment>
<dbReference type="SUPFAM" id="SSF90123">
    <property type="entry name" value="ABC transporter transmembrane region"/>
    <property type="match status" value="1"/>
</dbReference>
<keyword evidence="2 7" id="KW-0812">Transmembrane</keyword>
<evidence type="ECO:0000313" key="10">
    <source>
        <dbReference type="EMBL" id="KKW23126.1"/>
    </source>
</evidence>
<dbReference type="Pfam" id="PF00664">
    <property type="entry name" value="ABC_membrane"/>
    <property type="match status" value="1"/>
</dbReference>
<dbReference type="PROSITE" id="PS50893">
    <property type="entry name" value="ABC_TRANSPORTER_2"/>
    <property type="match status" value="1"/>
</dbReference>
<feature type="transmembrane region" description="Helical" evidence="7">
    <location>
        <begin position="173"/>
        <end position="192"/>
    </location>
</feature>
<evidence type="ECO:0000256" key="4">
    <source>
        <dbReference type="ARBA" id="ARBA00022840"/>
    </source>
</evidence>
<dbReference type="GO" id="GO:0016887">
    <property type="term" value="F:ATP hydrolysis activity"/>
    <property type="evidence" value="ECO:0007669"/>
    <property type="project" value="InterPro"/>
</dbReference>
<evidence type="ECO:0000313" key="11">
    <source>
        <dbReference type="Proteomes" id="UP000034273"/>
    </source>
</evidence>
<dbReference type="GO" id="GO:0034040">
    <property type="term" value="F:ATPase-coupled lipid transmembrane transporter activity"/>
    <property type="evidence" value="ECO:0007669"/>
    <property type="project" value="TreeGrafter"/>
</dbReference>
<dbReference type="Gene3D" id="1.20.1560.10">
    <property type="entry name" value="ABC transporter type 1, transmembrane domain"/>
    <property type="match status" value="1"/>
</dbReference>
<accession>A0A0G1WWN4</accession>
<protein>
    <submittedName>
        <fullName evidence="10">ABC-type multidrug transport system, ATPase component</fullName>
    </submittedName>
</protein>
<feature type="transmembrane region" description="Helical" evidence="7">
    <location>
        <begin position="70"/>
        <end position="88"/>
    </location>
</feature>
<evidence type="ECO:0000256" key="2">
    <source>
        <dbReference type="ARBA" id="ARBA00022692"/>
    </source>
</evidence>
<dbReference type="PROSITE" id="PS00211">
    <property type="entry name" value="ABC_TRANSPORTER_1"/>
    <property type="match status" value="1"/>
</dbReference>
<evidence type="ECO:0000256" key="5">
    <source>
        <dbReference type="ARBA" id="ARBA00022989"/>
    </source>
</evidence>
<dbReference type="SMART" id="SM00382">
    <property type="entry name" value="AAA"/>
    <property type="match status" value="1"/>
</dbReference>
<evidence type="ECO:0000256" key="1">
    <source>
        <dbReference type="ARBA" id="ARBA00004651"/>
    </source>
</evidence>
<dbReference type="InterPro" id="IPR011527">
    <property type="entry name" value="ABC1_TM_dom"/>
</dbReference>
<keyword evidence="6 7" id="KW-0472">Membrane</keyword>
<dbReference type="InterPro" id="IPR017871">
    <property type="entry name" value="ABC_transporter-like_CS"/>
</dbReference>
<dbReference type="SUPFAM" id="SSF52540">
    <property type="entry name" value="P-loop containing nucleoside triphosphate hydrolases"/>
    <property type="match status" value="1"/>
</dbReference>
<dbReference type="PROSITE" id="PS50929">
    <property type="entry name" value="ABC_TM1F"/>
    <property type="match status" value="1"/>
</dbReference>
<dbReference type="InterPro" id="IPR003593">
    <property type="entry name" value="AAA+_ATPase"/>
</dbReference>
<dbReference type="AlphaFoldDB" id="A0A0G1WWN4"/>
<feature type="transmembrane region" description="Helical" evidence="7">
    <location>
        <begin position="29"/>
        <end position="50"/>
    </location>
</feature>
<dbReference type="STRING" id="1618671.UY67_C0028G0016"/>
<feature type="domain" description="ABC transporter" evidence="8">
    <location>
        <begin position="350"/>
        <end position="583"/>
    </location>
</feature>
<reference evidence="10 11" key="1">
    <citation type="journal article" date="2015" name="Nature">
        <title>rRNA introns, odd ribosomes, and small enigmatic genomes across a large radiation of phyla.</title>
        <authorList>
            <person name="Brown C.T."/>
            <person name="Hug L.A."/>
            <person name="Thomas B.C."/>
            <person name="Sharon I."/>
            <person name="Castelle C.J."/>
            <person name="Singh A."/>
            <person name="Wilkins M.J."/>
            <person name="Williams K.H."/>
            <person name="Banfield J.F."/>
        </authorList>
    </citation>
    <scope>NUCLEOTIDE SEQUENCE [LARGE SCALE GENOMIC DNA]</scope>
</reference>
<keyword evidence="4" id="KW-0067">ATP-binding</keyword>
<evidence type="ECO:0000256" key="7">
    <source>
        <dbReference type="SAM" id="Phobius"/>
    </source>
</evidence>
<evidence type="ECO:0000256" key="6">
    <source>
        <dbReference type="ARBA" id="ARBA00023136"/>
    </source>
</evidence>
<evidence type="ECO:0000256" key="3">
    <source>
        <dbReference type="ARBA" id="ARBA00022741"/>
    </source>
</evidence>
<dbReference type="InterPro" id="IPR027417">
    <property type="entry name" value="P-loop_NTPase"/>
</dbReference>
<keyword evidence="5 7" id="KW-1133">Transmembrane helix</keyword>
<sequence>MASLWRDDFPKNKNPLGFFLFTSKPHWRAASVAIILALSADVLSASVSYVFKFIANAAAALPYGNSYNDLIWACAIYILILGLAKILWRIAGFFASSWAMGAMATARHSLTAYVTLHSRAYFSDRFAGSLSNKISHAARGVRELVDQILWQFLEVVVMAAASFFIAFTVNALIAFIFFGWVVAVVLVNVILVRMRIPLTVHSHKLETALNGATVDLMTNISAMQEYARRSFEIERLQGAIDVRRIAGIRNWRFGEWMRIANSILLVIFGSAMTFTVVNFARTGVVSVGDVILVLTIIFRIEGMLQSLGSHLNQFAETWGEVQESLDEIIEPHEIPDRPNATELRVPRGEISLHAVSFSYTGNPVFKNITLTIIAGQRVGLVGRSGAGKSTFVRLLLHHHELDSGTISIDGTDIASVTQESLRNAISIVPQEPLLFHRSVHENIVYGKPGSSEAEVEEAARLASAHDFIMRLPSGYAALVGERGIKLSGGERQRIAIARAILKNAPILLLDEATSSLDSESEVEIQRALHELMKGKTVIAIAHRLSTLREMDRIIVLDQGRIVEEGTHHAKKVEYRAACRAIERAKRAHPNTAGLAPRNLYSRQYRSLVAPPVSAVVLYMHEKLGRETVKIERRVSRRNGRGGVSWSCRIGGVASRSSAGTGFTRIPIGKI</sequence>
<dbReference type="PANTHER" id="PTHR24221:SF654">
    <property type="entry name" value="ATP-BINDING CASSETTE SUB-FAMILY B MEMBER 6"/>
    <property type="match status" value="1"/>
</dbReference>
<dbReference type="InterPro" id="IPR039421">
    <property type="entry name" value="Type_1_exporter"/>
</dbReference>
<dbReference type="Gene3D" id="3.40.50.300">
    <property type="entry name" value="P-loop containing nucleotide triphosphate hydrolases"/>
    <property type="match status" value="1"/>
</dbReference>
<gene>
    <name evidence="10" type="ORF">UY67_C0028G0016</name>
</gene>
<dbReference type="InterPro" id="IPR036640">
    <property type="entry name" value="ABC1_TM_sf"/>
</dbReference>
<dbReference type="Pfam" id="PF00005">
    <property type="entry name" value="ABC_tran"/>
    <property type="match status" value="1"/>
</dbReference>
<dbReference type="InterPro" id="IPR003439">
    <property type="entry name" value="ABC_transporter-like_ATP-bd"/>
</dbReference>
<dbReference type="EMBL" id="LCQW01000028">
    <property type="protein sequence ID" value="KKW23126.1"/>
    <property type="molecule type" value="Genomic_DNA"/>
</dbReference>
<dbReference type="Proteomes" id="UP000034273">
    <property type="component" value="Unassembled WGS sequence"/>
</dbReference>
<dbReference type="GO" id="GO:0005524">
    <property type="term" value="F:ATP binding"/>
    <property type="evidence" value="ECO:0007669"/>
    <property type="project" value="UniProtKB-KW"/>
</dbReference>
<comment type="caution">
    <text evidence="10">The sequence shown here is derived from an EMBL/GenBank/DDBJ whole genome shotgun (WGS) entry which is preliminary data.</text>
</comment>
<keyword evidence="3" id="KW-0547">Nucleotide-binding</keyword>
<dbReference type="PANTHER" id="PTHR24221">
    <property type="entry name" value="ATP-BINDING CASSETTE SUB-FAMILY B"/>
    <property type="match status" value="1"/>
</dbReference>
<evidence type="ECO:0000259" key="8">
    <source>
        <dbReference type="PROSITE" id="PS50893"/>
    </source>
</evidence>
<feature type="transmembrane region" description="Helical" evidence="7">
    <location>
        <begin position="259"/>
        <end position="277"/>
    </location>
</feature>
<name>A0A0G1WWN4_9BACT</name>
<organism evidence="10 11">
    <name type="scientific">Candidatus Kaiserbacteria bacterium GW2011_GWA2_52_12</name>
    <dbReference type="NCBI Taxonomy" id="1618671"/>
    <lineage>
        <taxon>Bacteria</taxon>
        <taxon>Candidatus Kaiseribacteriota</taxon>
    </lineage>
</organism>
<dbReference type="GO" id="GO:0140359">
    <property type="term" value="F:ABC-type transporter activity"/>
    <property type="evidence" value="ECO:0007669"/>
    <property type="project" value="InterPro"/>
</dbReference>
<evidence type="ECO:0000259" key="9">
    <source>
        <dbReference type="PROSITE" id="PS50929"/>
    </source>
</evidence>
<feature type="domain" description="ABC transmembrane type-1" evidence="9">
    <location>
        <begin position="32"/>
        <end position="316"/>
    </location>
</feature>
<dbReference type="FunFam" id="3.40.50.300:FF:000218">
    <property type="entry name" value="Multidrug ABC transporter ATP-binding protein"/>
    <property type="match status" value="1"/>
</dbReference>
<proteinExistence type="predicted"/>